<feature type="domain" description="BRCT" evidence="7">
    <location>
        <begin position="1617"/>
        <end position="1683"/>
    </location>
</feature>
<feature type="compositionally biased region" description="Low complexity" evidence="6">
    <location>
        <begin position="251"/>
        <end position="263"/>
    </location>
</feature>
<dbReference type="Pfam" id="PF16770">
    <property type="entry name" value="RTT107_BRCT_5"/>
    <property type="match status" value="1"/>
</dbReference>
<feature type="region of interest" description="Disordered" evidence="6">
    <location>
        <begin position="407"/>
        <end position="442"/>
    </location>
</feature>
<dbReference type="EMBL" id="JAACXV010000004">
    <property type="protein sequence ID" value="KAF7287677.1"/>
    <property type="molecule type" value="Genomic_DNA"/>
</dbReference>
<evidence type="ECO:0000313" key="8">
    <source>
        <dbReference type="EMBL" id="KAF7287677.1"/>
    </source>
</evidence>
<protein>
    <recommendedName>
        <fullName evidence="4">PAX-interacting protein 1</fullName>
    </recommendedName>
    <alternativeName>
        <fullName evidence="5">PAX transactivation activation domain-interacting protein</fullName>
    </alternativeName>
</protein>
<evidence type="ECO:0000259" key="7">
    <source>
        <dbReference type="PROSITE" id="PS50172"/>
    </source>
</evidence>
<comment type="caution">
    <text evidence="8">The sequence shown here is derived from an EMBL/GenBank/DDBJ whole genome shotgun (WGS) entry which is preliminary data.</text>
</comment>
<dbReference type="PANTHER" id="PTHR23196:SF1">
    <property type="entry name" value="PAX-INTERACTING PROTEIN 1"/>
    <property type="match status" value="1"/>
</dbReference>
<feature type="domain" description="BRCT" evidence="7">
    <location>
        <begin position="13"/>
        <end position="100"/>
    </location>
</feature>
<keyword evidence="3" id="KW-0539">Nucleus</keyword>
<comment type="subcellular location">
    <subcellularLocation>
        <location evidence="1">Nucleus</location>
    </subcellularLocation>
</comment>
<dbReference type="Pfam" id="PF16589">
    <property type="entry name" value="BRCT_2"/>
    <property type="match status" value="1"/>
</dbReference>
<dbReference type="Pfam" id="PF12738">
    <property type="entry name" value="PTCB-BRCT"/>
    <property type="match status" value="1"/>
</dbReference>
<dbReference type="SUPFAM" id="SSF52113">
    <property type="entry name" value="BRCT domain"/>
    <property type="match status" value="5"/>
</dbReference>
<dbReference type="Proteomes" id="UP000625711">
    <property type="component" value="Unassembled WGS sequence"/>
</dbReference>
<dbReference type="SMART" id="SM00292">
    <property type="entry name" value="BRCT"/>
    <property type="match status" value="6"/>
</dbReference>
<dbReference type="PROSITE" id="PS50172">
    <property type="entry name" value="BRCT"/>
    <property type="match status" value="5"/>
</dbReference>
<evidence type="ECO:0000256" key="2">
    <source>
        <dbReference type="ARBA" id="ARBA00022763"/>
    </source>
</evidence>
<feature type="region of interest" description="Disordered" evidence="6">
    <location>
        <begin position="1125"/>
        <end position="1164"/>
    </location>
</feature>
<name>A0A834IYC4_RHYFE</name>
<dbReference type="GO" id="GO:0006974">
    <property type="term" value="P:DNA damage response"/>
    <property type="evidence" value="ECO:0007669"/>
    <property type="project" value="UniProtKB-KW"/>
</dbReference>
<feature type="compositionally biased region" description="Low complexity" evidence="6">
    <location>
        <begin position="432"/>
        <end position="442"/>
    </location>
</feature>
<feature type="domain" description="BRCT" evidence="7">
    <location>
        <begin position="1344"/>
        <end position="1429"/>
    </location>
</feature>
<feature type="region of interest" description="Disordered" evidence="6">
    <location>
        <begin position="242"/>
        <end position="264"/>
    </location>
</feature>
<evidence type="ECO:0000256" key="4">
    <source>
        <dbReference type="ARBA" id="ARBA00023858"/>
    </source>
</evidence>
<reference evidence="8" key="1">
    <citation type="submission" date="2020-08" db="EMBL/GenBank/DDBJ databases">
        <title>Genome sequencing and assembly of the red palm weevil Rhynchophorus ferrugineus.</title>
        <authorList>
            <person name="Dias G.B."/>
            <person name="Bergman C.M."/>
            <person name="Manee M."/>
        </authorList>
    </citation>
    <scope>NUCLEOTIDE SEQUENCE</scope>
    <source>
        <strain evidence="8">AA-2017</strain>
        <tissue evidence="8">Whole larva</tissue>
    </source>
</reference>
<gene>
    <name evidence="8" type="ORF">GWI33_006019</name>
</gene>
<dbReference type="InterPro" id="IPR036420">
    <property type="entry name" value="BRCT_dom_sf"/>
</dbReference>
<dbReference type="CDD" id="cd17714">
    <property type="entry name" value="BRCT_PAXIP1_rpt1"/>
    <property type="match status" value="1"/>
</dbReference>
<feature type="compositionally biased region" description="Low complexity" evidence="6">
    <location>
        <begin position="407"/>
        <end position="421"/>
    </location>
</feature>
<feature type="compositionally biased region" description="Polar residues" evidence="6">
    <location>
        <begin position="1212"/>
        <end position="1223"/>
    </location>
</feature>
<dbReference type="Pfam" id="PF00533">
    <property type="entry name" value="BRCT"/>
    <property type="match status" value="3"/>
</dbReference>
<dbReference type="InterPro" id="IPR001357">
    <property type="entry name" value="BRCT_dom"/>
</dbReference>
<feature type="compositionally biased region" description="Polar residues" evidence="6">
    <location>
        <begin position="422"/>
        <end position="431"/>
    </location>
</feature>
<sequence>MTELSEKFLNLEISEPIFQDIKYFISGEVHEKIKSLLKAGGAEHQNYITDYVTHLIVGNNPEENDISDANDLYEIPAVTPKWILMCVRLKRRLDPKPYIYPITQKLFEGKIFCFSQVAEDRNYLWGLITYNGGLVYNKLSRHCNYLVTGITNSEKFKKAESVGPENIKIVTADWILEAVKTNRLPDVTLFNPKLINWPKPPKPQESTTSITGFDPDIPENEEKNEEKAIPDSTQALLKQLKQSLPWNQPPTSVSTSVTGSSETIAPPNVVAPSFLSKLQHNQNTQNIRPAGQQISISQSSMLSGFSPGSSQSNNQMSRSLVHHSLNNQNQQTVLQQNLSRLIGNSSARPTTLQSLKGQVNTYTNTTNTQIHQQLLQQRIQQQNQQNIIQRSSTGQLNVNQQLLHQQLSQGQRQTQGQSQLVDSQTQSSPTLVQQNQQCSPSNQQNLLNQQNQLNQQMQVQNQVLGIQQQNQQQMSQQQNQLQINQQNQMQINPQQNQLQQQQNQQLQNQLLSQNQGQNQQNILNQQNQQNSLLGQNQQSQLLNQNQIINQSSSQIQQNQLINQAQNQLINQPQVSMNSHLLNQVSSQKQLINSHQTQHQLMSHQNQIINQQLQQNQLLTQQNSLLSQSQQNQLLNQPNQFINQQNQLINQQNSNPVSQSSQIINQNQVINQQTQQIINQEAQHQTNQQAMLNLPNMSQNQHLNQLSSQQIQQLQQLKREQLLNQNQSQNVSGLSQGNISLNQQRLANQNQNQQLLSQNQQIVNQQLIGQPQLLQNNRVIQQQNINQPINQNFGQQGLGQHIISQKQLLVQQQINTSQHQQLQIQNQGQLTTPQFVNQSQFENIQQKLNQNGQNQLNQATINQMNVQALNQQLNSQNLGQQLNQQLLQQNQQSSISQGNINQQNMNQAMGLDQGINQNIGVINQQTNLNQPGLNAPPTLGQTQSVSQQNQMNQINAGINQQVIRGQFTQQMLVNQAQQNPQATMPRPQLSQQPLWAQQQQQGTQIQGQQIIRHPVNVAVQQSSASANVGPRLQWPPGQQTGIPQRQLIHLDAQTHNQLQKMPPEQQALFVARLQKQRQLQLAKQVQQRAGGQILIRGNVPPGLTAQQQVQWLQQQAKQQGIVLPPNLQQNITPGTLAPQQGTSTQVPQSPHAPSLSPINQNPGQQFVGDQAQLRQYKLQQLQLQREQAQKNHLNQQSPLTPQPAVRPLGQPTAADSTTNPQVQVNPKTKTALANMLSIKLQSGGTIGATPRPEGLPEQSAAGTLRMMTAQHNAAINSKPQEIIALQHRRVISGPNGEIIKPPGVSSLPLTPQNEPPKLQFNQKPAIPVQHRAGPFYGHNPNLKLPPDLFLLGCIFVVVEVEEYLEQNLAGWQQKIEKYGGEVEKQYCSRVTHVLCETQRHGVVMQALRDLKRCVTIRWLSDVIKTKQVLPPWTALHLPQIYLDITPASKHLISISGFEGNIRQIVKQMIRYTGAKCTTYFSKHNTLLICAKAEGKKFNHAKKWGIPVVNVQWLTDIILGNFTAMNQMDNQIYQTYSNPPNLNFDPKLVPNMMHAWKAPINISQELYERVKRSASPVLLPKPKKLKTEHTDENENITEEIPNSPYKVMFSQFEAERVKELEKNVRELGGCVSKDYKDFTHLVVPKLGRTHKLLFAITKSCYIVTYKWIEDSFTARMFLPENDFIPPMDEFNKTYNVSLERTLQVINRNKIFEGKIFWITPSVFPTKKIVCELIEACGGRLERIRRSKAQIEASNATSPLTYFIIISKEDLHLVADLLKHKKEKQRVVCNVELVLSAILKQHFEIDPYTVSVV</sequence>
<keyword evidence="2" id="KW-0227">DNA damage</keyword>
<dbReference type="OrthoDB" id="342264at2759"/>
<feature type="compositionally biased region" description="Polar residues" evidence="6">
    <location>
        <begin position="1125"/>
        <end position="1147"/>
    </location>
</feature>
<evidence type="ECO:0000256" key="1">
    <source>
        <dbReference type="ARBA" id="ARBA00004123"/>
    </source>
</evidence>
<dbReference type="CDD" id="cd17730">
    <property type="entry name" value="BRCT_PAXIP1_rpt4"/>
    <property type="match status" value="1"/>
</dbReference>
<dbReference type="Gene3D" id="3.40.50.10190">
    <property type="entry name" value="BRCT domain"/>
    <property type="match status" value="6"/>
</dbReference>
<evidence type="ECO:0000256" key="3">
    <source>
        <dbReference type="ARBA" id="ARBA00023242"/>
    </source>
</evidence>
<dbReference type="CDD" id="cd17711">
    <property type="entry name" value="BRCT_PAXIP1_rpt3"/>
    <property type="match status" value="1"/>
</dbReference>
<feature type="region of interest" description="Disordered" evidence="6">
    <location>
        <begin position="195"/>
        <end position="228"/>
    </location>
</feature>
<evidence type="ECO:0000313" key="9">
    <source>
        <dbReference type="Proteomes" id="UP000625711"/>
    </source>
</evidence>
<feature type="domain" description="BRCT" evidence="7">
    <location>
        <begin position="1461"/>
        <end position="1516"/>
    </location>
</feature>
<evidence type="ECO:0000256" key="6">
    <source>
        <dbReference type="SAM" id="MobiDB-lite"/>
    </source>
</evidence>
<evidence type="ECO:0000256" key="5">
    <source>
        <dbReference type="ARBA" id="ARBA00030146"/>
    </source>
</evidence>
<keyword evidence="9" id="KW-1185">Reference proteome</keyword>
<dbReference type="InterPro" id="IPR051579">
    <property type="entry name" value="DDR_Transcriptional_Reg"/>
</dbReference>
<organism evidence="8 9">
    <name type="scientific">Rhynchophorus ferrugineus</name>
    <name type="common">Red palm weevil</name>
    <name type="synonym">Curculio ferrugineus</name>
    <dbReference type="NCBI Taxonomy" id="354439"/>
    <lineage>
        <taxon>Eukaryota</taxon>
        <taxon>Metazoa</taxon>
        <taxon>Ecdysozoa</taxon>
        <taxon>Arthropoda</taxon>
        <taxon>Hexapoda</taxon>
        <taxon>Insecta</taxon>
        <taxon>Pterygota</taxon>
        <taxon>Neoptera</taxon>
        <taxon>Endopterygota</taxon>
        <taxon>Coleoptera</taxon>
        <taxon>Polyphaga</taxon>
        <taxon>Cucujiformia</taxon>
        <taxon>Curculionidae</taxon>
        <taxon>Dryophthorinae</taxon>
        <taxon>Rhynchophorus</taxon>
    </lineage>
</organism>
<accession>A0A834IYC4</accession>
<feature type="region of interest" description="Disordered" evidence="6">
    <location>
        <begin position="1183"/>
        <end position="1223"/>
    </location>
</feature>
<feature type="domain" description="BRCT" evidence="7">
    <location>
        <begin position="102"/>
        <end position="184"/>
    </location>
</feature>
<dbReference type="GO" id="GO:0044666">
    <property type="term" value="C:MLL3/4 complex"/>
    <property type="evidence" value="ECO:0007669"/>
    <property type="project" value="TreeGrafter"/>
</dbReference>
<dbReference type="PANTHER" id="PTHR23196">
    <property type="entry name" value="PAX TRANSCRIPTION ACTIVATION DOMAIN INTERACTING PROTEIN"/>
    <property type="match status" value="1"/>
</dbReference>
<proteinExistence type="predicted"/>